<name>A0A5B9CYJ1_9HYPH</name>
<reference evidence="1 2" key="1">
    <citation type="journal article" date="2020" name="Int. J. Syst. Evol. Microbiol.">
        <title>Bartonella kosoyi sp. nov. and Bartonella krasnovii sp. nov., two novel species closely related to the zoonotic Bartonella elizabethae, isolated from black rats and wild desert rodent-fleas.</title>
        <authorList>
            <person name="Gutierrez R."/>
            <person name="Shalit T."/>
            <person name="Markus B."/>
            <person name="Yuan C."/>
            <person name="Nachum-Biala Y."/>
            <person name="Elad D."/>
            <person name="Harrus S."/>
        </authorList>
    </citation>
    <scope>NUCLEOTIDE SEQUENCE [LARGE SCALE GENOMIC DNA]</scope>
    <source>
        <strain evidence="1 2">Tel Aviv</strain>
    </source>
</reference>
<evidence type="ECO:0000313" key="2">
    <source>
        <dbReference type="Proteomes" id="UP000321940"/>
    </source>
</evidence>
<organism evidence="1 2">
    <name type="scientific">Bartonella kosoyi</name>
    <dbReference type="NCBI Taxonomy" id="2133959"/>
    <lineage>
        <taxon>Bacteria</taxon>
        <taxon>Pseudomonadati</taxon>
        <taxon>Pseudomonadota</taxon>
        <taxon>Alphaproteobacteria</taxon>
        <taxon>Hyphomicrobiales</taxon>
        <taxon>Bartonellaceae</taxon>
        <taxon>Bartonella</taxon>
    </lineage>
</organism>
<dbReference type="EMBL" id="CP031843">
    <property type="protein sequence ID" value="QEE09769.1"/>
    <property type="molecule type" value="Genomic_DNA"/>
</dbReference>
<dbReference type="AlphaFoldDB" id="A0A5B9CYJ1"/>
<dbReference type="KEGG" id="bky:D1093_09380"/>
<dbReference type="Proteomes" id="UP000321940">
    <property type="component" value="Chromosome"/>
</dbReference>
<keyword evidence="2" id="KW-1185">Reference proteome</keyword>
<dbReference type="RefSeq" id="WP_120102244.1">
    <property type="nucleotide sequence ID" value="NZ_CP031843.2"/>
</dbReference>
<proteinExistence type="predicted"/>
<evidence type="ECO:0000313" key="1">
    <source>
        <dbReference type="EMBL" id="QEE09769.1"/>
    </source>
</evidence>
<sequence length="59" mass="6860">MRLFRATAIEKRVLWKISKDQTSIAKDQTSIAKDQTSIAIERMTRAWIPKRFNTYGKGC</sequence>
<accession>A0A5B9CYJ1</accession>
<gene>
    <name evidence="1" type="ORF">D1093_09380</name>
</gene>
<protein>
    <submittedName>
        <fullName evidence="1">Uncharacterized protein</fullName>
    </submittedName>
</protein>